<evidence type="ECO:0000313" key="2">
    <source>
        <dbReference type="Proteomes" id="UP001177021"/>
    </source>
</evidence>
<accession>A0ACB0KP85</accession>
<evidence type="ECO:0000313" key="1">
    <source>
        <dbReference type="EMBL" id="CAJ2658216.1"/>
    </source>
</evidence>
<gene>
    <name evidence="1" type="ORF">MILVUS5_LOCUS24626</name>
</gene>
<reference evidence="1" key="1">
    <citation type="submission" date="2023-10" db="EMBL/GenBank/DDBJ databases">
        <authorList>
            <person name="Rodriguez Cubillos JULIANA M."/>
            <person name="De Vega J."/>
        </authorList>
    </citation>
    <scope>NUCLEOTIDE SEQUENCE</scope>
</reference>
<dbReference type="Proteomes" id="UP001177021">
    <property type="component" value="Unassembled WGS sequence"/>
</dbReference>
<keyword evidence="2" id="KW-1185">Reference proteome</keyword>
<sequence length="386" mass="43420">MAFSFSKKKPSSRYSSYDSRSSTSSIFSDPSSSYEFNNMNNNLKNPKSSSSSRAIVKAKSSSHLTPTTKLDPTLTTMVKKFMQNKPKLVNPTSTKLFIPSDVIAKDLKKDAKRVTTFSGMQKKLFGKNGSSEKKEKVKALTEVKGNTRTLAMVLRSERELLSINKEQEEEILKLKLMIENKNKEVEKLKDLCLNQREEIKSLKDTILFPDVMNCQLQELVEKQGSELKEAKQVIPSLQKQVSSLTGQLQSLAEDLAEVKADKYSTKTGFQGYGSSPRTPPSHSREDASNSWDFSSDDNSDDLLLRDLNPCLTPHNANKSRSRESLQDESLSGDDLKVYPELDDFNSYDQKFSKSSDCYNHNTVKIGKIGITTKASRRSDDSKTAWR</sequence>
<dbReference type="EMBL" id="CASHSV030000311">
    <property type="protein sequence ID" value="CAJ2658216.1"/>
    <property type="molecule type" value="Genomic_DNA"/>
</dbReference>
<name>A0ACB0KP85_TRIPR</name>
<organism evidence="1 2">
    <name type="scientific">Trifolium pratense</name>
    <name type="common">Red clover</name>
    <dbReference type="NCBI Taxonomy" id="57577"/>
    <lineage>
        <taxon>Eukaryota</taxon>
        <taxon>Viridiplantae</taxon>
        <taxon>Streptophyta</taxon>
        <taxon>Embryophyta</taxon>
        <taxon>Tracheophyta</taxon>
        <taxon>Spermatophyta</taxon>
        <taxon>Magnoliopsida</taxon>
        <taxon>eudicotyledons</taxon>
        <taxon>Gunneridae</taxon>
        <taxon>Pentapetalae</taxon>
        <taxon>rosids</taxon>
        <taxon>fabids</taxon>
        <taxon>Fabales</taxon>
        <taxon>Fabaceae</taxon>
        <taxon>Papilionoideae</taxon>
        <taxon>50 kb inversion clade</taxon>
        <taxon>NPAAA clade</taxon>
        <taxon>Hologalegina</taxon>
        <taxon>IRL clade</taxon>
        <taxon>Trifolieae</taxon>
        <taxon>Trifolium</taxon>
    </lineage>
</organism>
<proteinExistence type="predicted"/>
<comment type="caution">
    <text evidence="1">The sequence shown here is derived from an EMBL/GenBank/DDBJ whole genome shotgun (WGS) entry which is preliminary data.</text>
</comment>
<protein>
    <submittedName>
        <fullName evidence="1">Uncharacterized protein</fullName>
    </submittedName>
</protein>